<dbReference type="GO" id="GO:2001070">
    <property type="term" value="F:starch binding"/>
    <property type="evidence" value="ECO:0007669"/>
    <property type="project" value="InterPro"/>
</dbReference>
<feature type="transmembrane region" description="Helical" evidence="4">
    <location>
        <begin position="366"/>
        <end position="389"/>
    </location>
</feature>
<gene>
    <name evidence="6" type="ORF">BLX24_04760</name>
</gene>
<keyword evidence="4" id="KW-0472">Membrane</keyword>
<feature type="transmembrane region" description="Helical" evidence="4">
    <location>
        <begin position="413"/>
        <end position="435"/>
    </location>
</feature>
<dbReference type="GO" id="GO:0003700">
    <property type="term" value="F:DNA-binding transcription factor activity"/>
    <property type="evidence" value="ECO:0007669"/>
    <property type="project" value="InterPro"/>
</dbReference>
<dbReference type="PROSITE" id="PS00041">
    <property type="entry name" value="HTH_ARAC_FAMILY_1"/>
    <property type="match status" value="1"/>
</dbReference>
<keyword evidence="4" id="KW-1133">Transmembrane helix</keyword>
<evidence type="ECO:0000256" key="3">
    <source>
        <dbReference type="ARBA" id="ARBA00023163"/>
    </source>
</evidence>
<reference evidence="6 7" key="1">
    <citation type="submission" date="2016-10" db="EMBL/GenBank/DDBJ databases">
        <title>Arsenicibacter rosenii gen. nov., sp. nov., an efficient arsenic-methylating bacterium isolated from an arsenic-contaminated paddy soil.</title>
        <authorList>
            <person name="Huang K."/>
        </authorList>
    </citation>
    <scope>NUCLEOTIDE SEQUENCE [LARGE SCALE GENOMIC DNA]</scope>
    <source>
        <strain evidence="6 7">SM-1</strain>
    </source>
</reference>
<dbReference type="InterPro" id="IPR018060">
    <property type="entry name" value="HTH_AraC"/>
</dbReference>
<dbReference type="InterPro" id="IPR014756">
    <property type="entry name" value="Ig_E-set"/>
</dbReference>
<dbReference type="PROSITE" id="PS01124">
    <property type="entry name" value="HTH_ARAC_FAMILY_2"/>
    <property type="match status" value="1"/>
</dbReference>
<dbReference type="SUPFAM" id="SSF81296">
    <property type="entry name" value="E set domains"/>
    <property type="match status" value="1"/>
</dbReference>
<evidence type="ECO:0000313" key="6">
    <source>
        <dbReference type="EMBL" id="OIN60157.1"/>
    </source>
</evidence>
<keyword evidence="4" id="KW-0812">Transmembrane</keyword>
<feature type="transmembrane region" description="Helical" evidence="4">
    <location>
        <begin position="237"/>
        <end position="257"/>
    </location>
</feature>
<dbReference type="PANTHER" id="PTHR43280">
    <property type="entry name" value="ARAC-FAMILY TRANSCRIPTIONAL REGULATOR"/>
    <property type="match status" value="1"/>
</dbReference>
<evidence type="ECO:0000259" key="5">
    <source>
        <dbReference type="PROSITE" id="PS01124"/>
    </source>
</evidence>
<dbReference type="Gene3D" id="1.10.10.60">
    <property type="entry name" value="Homeodomain-like"/>
    <property type="match status" value="2"/>
</dbReference>
<dbReference type="Pfam" id="PF12833">
    <property type="entry name" value="HTH_18"/>
    <property type="match status" value="1"/>
</dbReference>
<dbReference type="InterPro" id="IPR013784">
    <property type="entry name" value="Carb-bd-like_fold"/>
</dbReference>
<protein>
    <submittedName>
        <fullName evidence="6">AraC family transcriptional regulator</fullName>
    </submittedName>
</protein>
<dbReference type="SUPFAM" id="SSF49452">
    <property type="entry name" value="Starch-binding domain-like"/>
    <property type="match status" value="1"/>
</dbReference>
<evidence type="ECO:0000256" key="1">
    <source>
        <dbReference type="ARBA" id="ARBA00023015"/>
    </source>
</evidence>
<feature type="transmembrane region" description="Helical" evidence="4">
    <location>
        <begin position="455"/>
        <end position="472"/>
    </location>
</feature>
<accession>A0A1S2VN05</accession>
<dbReference type="SMART" id="SM00342">
    <property type="entry name" value="HTH_ARAC"/>
    <property type="match status" value="1"/>
</dbReference>
<evidence type="ECO:0000313" key="7">
    <source>
        <dbReference type="Proteomes" id="UP000181790"/>
    </source>
</evidence>
<evidence type="ECO:0000256" key="2">
    <source>
        <dbReference type="ARBA" id="ARBA00023125"/>
    </source>
</evidence>
<proteinExistence type="predicted"/>
<feature type="transmembrane region" description="Helical" evidence="4">
    <location>
        <begin position="269"/>
        <end position="287"/>
    </location>
</feature>
<dbReference type="GO" id="GO:0043565">
    <property type="term" value="F:sequence-specific DNA binding"/>
    <property type="evidence" value="ECO:0007669"/>
    <property type="project" value="InterPro"/>
</dbReference>
<keyword evidence="3" id="KW-0804">Transcription</keyword>
<organism evidence="6 7">
    <name type="scientific">Arsenicibacter rosenii</name>
    <dbReference type="NCBI Taxonomy" id="1750698"/>
    <lineage>
        <taxon>Bacteria</taxon>
        <taxon>Pseudomonadati</taxon>
        <taxon>Bacteroidota</taxon>
        <taxon>Cytophagia</taxon>
        <taxon>Cytophagales</taxon>
        <taxon>Spirosomataceae</taxon>
        <taxon>Arsenicibacter</taxon>
    </lineage>
</organism>
<dbReference type="Proteomes" id="UP000181790">
    <property type="component" value="Unassembled WGS sequence"/>
</dbReference>
<dbReference type="RefSeq" id="WP_071501951.1">
    <property type="nucleotide sequence ID" value="NZ_MORL01000002.1"/>
</dbReference>
<dbReference type="PANTHER" id="PTHR43280:SF29">
    <property type="entry name" value="ARAC-FAMILY TRANSCRIPTIONAL REGULATOR"/>
    <property type="match status" value="1"/>
</dbReference>
<dbReference type="AlphaFoldDB" id="A0A1S2VN05"/>
<dbReference type="InterPro" id="IPR013783">
    <property type="entry name" value="Ig-like_fold"/>
</dbReference>
<dbReference type="InterPro" id="IPR002044">
    <property type="entry name" value="CBM20"/>
</dbReference>
<dbReference type="Gene3D" id="2.60.40.10">
    <property type="entry name" value="Immunoglobulins"/>
    <property type="match status" value="2"/>
</dbReference>
<keyword evidence="2" id="KW-0238">DNA-binding</keyword>
<keyword evidence="1" id="KW-0805">Transcription regulation</keyword>
<dbReference type="InterPro" id="IPR018062">
    <property type="entry name" value="HTH_AraC-typ_CS"/>
</dbReference>
<dbReference type="SMART" id="SM01065">
    <property type="entry name" value="CBM_2"/>
    <property type="match status" value="2"/>
</dbReference>
<keyword evidence="7" id="KW-1185">Reference proteome</keyword>
<feature type="transmembrane region" description="Helical" evidence="4">
    <location>
        <begin position="334"/>
        <end position="354"/>
    </location>
</feature>
<dbReference type="EMBL" id="MORL01000002">
    <property type="protein sequence ID" value="OIN60157.1"/>
    <property type="molecule type" value="Genomic_DNA"/>
</dbReference>
<feature type="domain" description="HTH araC/xylS-type" evidence="5">
    <location>
        <begin position="548"/>
        <end position="652"/>
    </location>
</feature>
<comment type="caution">
    <text evidence="6">The sequence shown here is derived from an EMBL/GenBank/DDBJ whole genome shotgun (WGS) entry which is preliminary data.</text>
</comment>
<name>A0A1S2VN05_9BACT</name>
<dbReference type="OrthoDB" id="5492415at2"/>
<dbReference type="SUPFAM" id="SSF46689">
    <property type="entry name" value="Homeodomain-like"/>
    <property type="match status" value="1"/>
</dbReference>
<sequence>MRLNVVFLFALLWLLAFTGQAQLVIEVVKSPPLLPLTSGLYIAGDFNNWNPGDPAYKLKKGANGSYTITLSDTLKHFEYKLTQGSWMTVEGGPEGKQRPNRVYNRAFEPDPNHIQITVDSWEMKPAYRFVITQVPDNTPHDARLYLTGNFNKWNPGDESLLLQRQFDGTYRVSVYTDLEKLEFKFTRGNWDSVEGRENGKARANRVVLRGDNINNESIEVQIQSWEDLSGTFNFYSVYDLLLLFSAFQGILLIIAIPTIQNYNKAANRWLVILLGLSSFAIFIRIFANYRDVAQSYTKLVLLPDLILFTYGPLFYIYINKLLYRSGRKVRNWSYRFIPAGIQVLIYLPFVFMNSKQFQIDIVNQDVFVMTLFLGGGFLSLLFNAGYWLLCRRTIRHYQQEYETSHSFEHNIQYLYTVLTIQAICLVLWATLFMFIAGSKLFGFDPTTVAARHVDAIWLVFSTIIYFLGYFAIHQPEIFKVPASVQPVGFFDNTPAIPLLTPGKPVPVEENLPPIILSEVNEVVVPAVIETPTHKAEPLPDGELQVLKEQVESYLLRHKLFANPNLTINELASKLKMQPYLLSKVINEGFDKNFFDFINHYRVEELKRRLDDPRYKNYTLLSLAFDVGFNSKTAFNRAFKKITRQTPSEYMNTIREVA</sequence>
<evidence type="ECO:0000256" key="4">
    <source>
        <dbReference type="SAM" id="Phobius"/>
    </source>
</evidence>
<feature type="transmembrane region" description="Helical" evidence="4">
    <location>
        <begin position="299"/>
        <end position="322"/>
    </location>
</feature>
<dbReference type="InterPro" id="IPR009057">
    <property type="entry name" value="Homeodomain-like_sf"/>
</dbReference>